<protein>
    <submittedName>
        <fullName evidence="7">Uncharacterized protein</fullName>
    </submittedName>
</protein>
<organism evidence="7 8">
    <name type="scientific">Taxus chinensis</name>
    <name type="common">Chinese yew</name>
    <name type="synonym">Taxus wallichiana var. chinensis</name>
    <dbReference type="NCBI Taxonomy" id="29808"/>
    <lineage>
        <taxon>Eukaryota</taxon>
        <taxon>Viridiplantae</taxon>
        <taxon>Streptophyta</taxon>
        <taxon>Embryophyta</taxon>
        <taxon>Tracheophyta</taxon>
        <taxon>Spermatophyta</taxon>
        <taxon>Pinopsida</taxon>
        <taxon>Pinidae</taxon>
        <taxon>Conifers II</taxon>
        <taxon>Cupressales</taxon>
        <taxon>Taxaceae</taxon>
        <taxon>Taxus</taxon>
    </lineage>
</organism>
<accession>A0AA38FK04</accession>
<keyword evidence="3" id="KW-0396">Initiation factor</keyword>
<evidence type="ECO:0000256" key="6">
    <source>
        <dbReference type="SAM" id="MobiDB-lite"/>
    </source>
</evidence>
<comment type="subunit">
    <text evidence="5">Component of the translation initiation factor 2B (eIF2B) complex which is a heterodecamer of two sets of five different subunits: alpha, beta, gamma, delta and epsilon. Subunits alpha, beta and delta comprise a regulatory subcomplex and subunits epsilon and gamma comprise a catalytic subcomplex. Within the complex, the hexameric regulatory complex resides at the center, with the two heterodimeric catalytic subcomplexes bound on opposite sides.</text>
</comment>
<evidence type="ECO:0000256" key="3">
    <source>
        <dbReference type="ARBA" id="ARBA00022540"/>
    </source>
</evidence>
<evidence type="ECO:0000313" key="7">
    <source>
        <dbReference type="EMBL" id="KAH9305514.1"/>
    </source>
</evidence>
<dbReference type="EMBL" id="JAHRHJ020000008">
    <property type="protein sequence ID" value="KAH9305514.1"/>
    <property type="molecule type" value="Genomic_DNA"/>
</dbReference>
<name>A0AA38FK04_TAXCH</name>
<proteinExistence type="predicted"/>
<gene>
    <name evidence="7" type="ORF">KI387_009918</name>
</gene>
<comment type="caution">
    <text evidence="7">The sequence shown here is derived from an EMBL/GenBank/DDBJ whole genome shotgun (WGS) entry which is preliminary data.</text>
</comment>
<feature type="compositionally biased region" description="Basic and acidic residues" evidence="6">
    <location>
        <begin position="7"/>
        <end position="50"/>
    </location>
</feature>
<evidence type="ECO:0000256" key="4">
    <source>
        <dbReference type="ARBA" id="ARBA00022917"/>
    </source>
</evidence>
<keyword evidence="4" id="KW-0648">Protein biosynthesis</keyword>
<feature type="non-terminal residue" evidence="7">
    <location>
        <position position="115"/>
    </location>
</feature>
<dbReference type="OMA" id="MIHRVEK"/>
<dbReference type="AlphaFoldDB" id="A0AA38FK04"/>
<evidence type="ECO:0000256" key="5">
    <source>
        <dbReference type="ARBA" id="ARBA00046432"/>
    </source>
</evidence>
<dbReference type="PANTHER" id="PTHR10233">
    <property type="entry name" value="TRANSLATION INITIATION FACTOR EIF-2B"/>
    <property type="match status" value="1"/>
</dbReference>
<feature type="region of interest" description="Disordered" evidence="6">
    <location>
        <begin position="1"/>
        <end position="50"/>
    </location>
</feature>
<sequence>GPGVPAKEAKLPKPPPPKKDSNIDKRSVTISEKKSMERSLDKDKKKDIPAPRMQFDDEHRVAKAKKRSLVEQTETKNRVELFRHLPQFVHGLQLPALEAKFFQEDPMHPHPAVYK</sequence>
<dbReference type="Proteomes" id="UP000824469">
    <property type="component" value="Unassembled WGS sequence"/>
</dbReference>
<dbReference type="PANTHER" id="PTHR10233:SF14">
    <property type="entry name" value="TRANSLATION INITIATION FACTOR EIF-2B SUBUNIT DELTA"/>
    <property type="match status" value="1"/>
</dbReference>
<evidence type="ECO:0000256" key="1">
    <source>
        <dbReference type="ARBA" id="ARBA00004514"/>
    </source>
</evidence>
<evidence type="ECO:0000256" key="2">
    <source>
        <dbReference type="ARBA" id="ARBA00022490"/>
    </source>
</evidence>
<comment type="subcellular location">
    <subcellularLocation>
        <location evidence="1">Cytoplasm</location>
        <location evidence="1">Cytosol</location>
    </subcellularLocation>
</comment>
<dbReference type="GO" id="GO:0003743">
    <property type="term" value="F:translation initiation factor activity"/>
    <property type="evidence" value="ECO:0007669"/>
    <property type="project" value="UniProtKB-KW"/>
</dbReference>
<reference evidence="7 8" key="1">
    <citation type="journal article" date="2021" name="Nat. Plants">
        <title>The Taxus genome provides insights into paclitaxel biosynthesis.</title>
        <authorList>
            <person name="Xiong X."/>
            <person name="Gou J."/>
            <person name="Liao Q."/>
            <person name="Li Y."/>
            <person name="Zhou Q."/>
            <person name="Bi G."/>
            <person name="Li C."/>
            <person name="Du R."/>
            <person name="Wang X."/>
            <person name="Sun T."/>
            <person name="Guo L."/>
            <person name="Liang H."/>
            <person name="Lu P."/>
            <person name="Wu Y."/>
            <person name="Zhang Z."/>
            <person name="Ro D.K."/>
            <person name="Shang Y."/>
            <person name="Huang S."/>
            <person name="Yan J."/>
        </authorList>
    </citation>
    <scope>NUCLEOTIDE SEQUENCE [LARGE SCALE GENOMIC DNA]</scope>
    <source>
        <strain evidence="7">Ta-2019</strain>
    </source>
</reference>
<dbReference type="GO" id="GO:0005829">
    <property type="term" value="C:cytosol"/>
    <property type="evidence" value="ECO:0007669"/>
    <property type="project" value="UniProtKB-SubCell"/>
</dbReference>
<keyword evidence="8" id="KW-1185">Reference proteome</keyword>
<evidence type="ECO:0000313" key="8">
    <source>
        <dbReference type="Proteomes" id="UP000824469"/>
    </source>
</evidence>
<keyword evidence="2" id="KW-0963">Cytoplasm</keyword>
<feature type="non-terminal residue" evidence="7">
    <location>
        <position position="1"/>
    </location>
</feature>